<reference evidence="8" key="1">
    <citation type="submission" date="2015-11" db="EMBL/GenBank/DDBJ databases">
        <title>De novo transcriptome assembly of four potential Pierce s Disease insect vectors from Arizona vineyards.</title>
        <authorList>
            <person name="Tassone E.E."/>
        </authorList>
    </citation>
    <scope>NUCLEOTIDE SEQUENCE</scope>
</reference>
<dbReference type="EMBL" id="GECU01017517">
    <property type="protein sequence ID" value="JAS90189.1"/>
    <property type="molecule type" value="Transcribed_RNA"/>
</dbReference>
<sequence length="273" mass="31415">FVHFICQKLKLYLSSYNHENSDSDNILPICNTCKCCQTPAAKNSGCVKDTGLSFDSIENLMVFDKKGKKCLVCDENVYTRNRHFRLFHNTKWKKNAPLLLSADNLYMPIVHSRNKVENDEICSETLFLSSLVSYSSFLQISNNKDIKVLHFRNRLTSFEENNKVLESHPSTANSFVKSDSIQETVTGISPYPEVDKFINSVVIPGHIWRSVYFSLSSVIVYDIIGNRYCQNIGRQHKSNNVKYIVNLDNYTFYQKCHDYECSSFRSMPIALPP</sequence>
<dbReference type="GO" id="GO:0031297">
    <property type="term" value="P:replication fork processing"/>
    <property type="evidence" value="ECO:0007669"/>
    <property type="project" value="TreeGrafter"/>
</dbReference>
<evidence type="ECO:0000256" key="7">
    <source>
        <dbReference type="ARBA" id="ARBA00047303"/>
    </source>
</evidence>
<dbReference type="AlphaFoldDB" id="A0A1B6ITC9"/>
<dbReference type="GO" id="GO:0003887">
    <property type="term" value="F:DNA-directed DNA polymerase activity"/>
    <property type="evidence" value="ECO:0007669"/>
    <property type="project" value="UniProtKB-KW"/>
</dbReference>
<dbReference type="GO" id="GO:0003682">
    <property type="term" value="F:chromatin binding"/>
    <property type="evidence" value="ECO:0007669"/>
    <property type="project" value="TreeGrafter"/>
</dbReference>
<evidence type="ECO:0000256" key="1">
    <source>
        <dbReference type="ARBA" id="ARBA00009762"/>
    </source>
</evidence>
<dbReference type="PANTHER" id="PTHR31399:SF0">
    <property type="entry name" value="DNA-DIRECTED PRIMASE_POLYMERASE PROTEIN"/>
    <property type="match status" value="1"/>
</dbReference>
<dbReference type="GO" id="GO:0006264">
    <property type="term" value="P:mitochondrial DNA replication"/>
    <property type="evidence" value="ECO:0007669"/>
    <property type="project" value="TreeGrafter"/>
</dbReference>
<dbReference type="Pfam" id="PF03121">
    <property type="entry name" value="Herpes_UL52"/>
    <property type="match status" value="1"/>
</dbReference>
<dbReference type="GO" id="GO:0042276">
    <property type="term" value="P:error-prone translesion synthesis"/>
    <property type="evidence" value="ECO:0007669"/>
    <property type="project" value="InterPro"/>
</dbReference>
<comment type="similarity">
    <text evidence="1">Belongs to the eukaryotic-type primase small subunit family.</text>
</comment>
<keyword evidence="3" id="KW-0239">DNA-directed DNA polymerase</keyword>
<comment type="catalytic activity">
    <reaction evidence="5">
        <text>ssDNA + n NTP = ssDNA/pppN(pN)n-1 hybrid + (n-1) diphosphate.</text>
        <dbReference type="EC" id="2.7.7.102"/>
    </reaction>
</comment>
<accession>A0A1B6ITC9</accession>
<evidence type="ECO:0000256" key="5">
    <source>
        <dbReference type="ARBA" id="ARBA00044677"/>
    </source>
</evidence>
<evidence type="ECO:0000256" key="4">
    <source>
        <dbReference type="ARBA" id="ARBA00026139"/>
    </source>
</evidence>
<dbReference type="PANTHER" id="PTHR31399">
    <property type="entry name" value="DNA-DIRECTED PRIMASE / POLYMERASE PROTEIN"/>
    <property type="match status" value="1"/>
</dbReference>
<dbReference type="GO" id="GO:0009411">
    <property type="term" value="P:response to UV"/>
    <property type="evidence" value="ECO:0007669"/>
    <property type="project" value="TreeGrafter"/>
</dbReference>
<dbReference type="InterPro" id="IPR044917">
    <property type="entry name" value="PRIMPOL"/>
</dbReference>
<evidence type="ECO:0000256" key="2">
    <source>
        <dbReference type="ARBA" id="ARBA00012417"/>
    </source>
</evidence>
<keyword evidence="3" id="KW-0808">Transferase</keyword>
<feature type="non-terminal residue" evidence="8">
    <location>
        <position position="1"/>
    </location>
</feature>
<gene>
    <name evidence="8" type="ORF">g.4820</name>
</gene>
<evidence type="ECO:0000256" key="6">
    <source>
        <dbReference type="ARBA" id="ARBA00044768"/>
    </source>
</evidence>
<evidence type="ECO:0000256" key="3">
    <source>
        <dbReference type="ARBA" id="ARBA00022932"/>
    </source>
</evidence>
<feature type="non-terminal residue" evidence="8">
    <location>
        <position position="273"/>
    </location>
</feature>
<comment type="catalytic activity">
    <reaction evidence="7">
        <text>DNA(n) + a 2'-deoxyribonucleoside 5'-triphosphate = DNA(n+1) + diphosphate</text>
        <dbReference type="Rhea" id="RHEA:22508"/>
        <dbReference type="Rhea" id="RHEA-COMP:17339"/>
        <dbReference type="Rhea" id="RHEA-COMP:17340"/>
        <dbReference type="ChEBI" id="CHEBI:33019"/>
        <dbReference type="ChEBI" id="CHEBI:61560"/>
        <dbReference type="ChEBI" id="CHEBI:173112"/>
        <dbReference type="EC" id="2.7.7.7"/>
    </reaction>
    <physiologicalReaction direction="left-to-right" evidence="7">
        <dbReference type="Rhea" id="RHEA:22509"/>
    </physiologicalReaction>
</comment>
<dbReference type="GO" id="GO:0005759">
    <property type="term" value="C:mitochondrial matrix"/>
    <property type="evidence" value="ECO:0007669"/>
    <property type="project" value="TreeGrafter"/>
</dbReference>
<keyword evidence="3" id="KW-0548">Nucleotidyltransferase</keyword>
<protein>
    <recommendedName>
        <fullName evidence="4">DNA-directed primase/polymerase protein</fullName>
        <ecNumber evidence="6">2.7.7.102</ecNumber>
        <ecNumber evidence="2">2.7.7.7</ecNumber>
    </recommendedName>
</protein>
<dbReference type="GO" id="GO:0005634">
    <property type="term" value="C:nucleus"/>
    <property type="evidence" value="ECO:0007669"/>
    <property type="project" value="TreeGrafter"/>
</dbReference>
<dbReference type="EC" id="2.7.7.102" evidence="6"/>
<name>A0A1B6ITC9_9HEMI</name>
<organism evidence="8">
    <name type="scientific">Homalodisca liturata</name>
    <dbReference type="NCBI Taxonomy" id="320908"/>
    <lineage>
        <taxon>Eukaryota</taxon>
        <taxon>Metazoa</taxon>
        <taxon>Ecdysozoa</taxon>
        <taxon>Arthropoda</taxon>
        <taxon>Hexapoda</taxon>
        <taxon>Insecta</taxon>
        <taxon>Pterygota</taxon>
        <taxon>Neoptera</taxon>
        <taxon>Paraneoptera</taxon>
        <taxon>Hemiptera</taxon>
        <taxon>Auchenorrhyncha</taxon>
        <taxon>Membracoidea</taxon>
        <taxon>Cicadellidae</taxon>
        <taxon>Cicadellinae</taxon>
        <taxon>Proconiini</taxon>
        <taxon>Homalodisca</taxon>
    </lineage>
</organism>
<dbReference type="EC" id="2.7.7.7" evidence="2"/>
<proteinExistence type="inferred from homology"/>
<evidence type="ECO:0000313" key="8">
    <source>
        <dbReference type="EMBL" id="JAS90189.1"/>
    </source>
</evidence>